<evidence type="ECO:0000256" key="1">
    <source>
        <dbReference type="SAM" id="Phobius"/>
    </source>
</evidence>
<keyword evidence="1" id="KW-0472">Membrane</keyword>
<evidence type="ECO:0000313" key="3">
    <source>
        <dbReference type="Proteomes" id="UP000199199"/>
    </source>
</evidence>
<gene>
    <name evidence="2" type="ORF">SAMN04488556_0837</name>
</gene>
<keyword evidence="3" id="KW-1185">Reference proteome</keyword>
<sequence>MDRRLFAIGLAATLLGVIGLGYLLVTGVLQHPSDAADQYRPADFALIGGFFASLSIGVVLTFRSYVDLERIDRSSDK</sequence>
<dbReference type="OrthoDB" id="204167at2157"/>
<proteinExistence type="predicted"/>
<accession>A0A1I6PX13</accession>
<keyword evidence="1" id="KW-0812">Transmembrane</keyword>
<dbReference type="EMBL" id="FOZS01000001">
    <property type="protein sequence ID" value="SFS44638.1"/>
    <property type="molecule type" value="Genomic_DNA"/>
</dbReference>
<evidence type="ECO:0000313" key="2">
    <source>
        <dbReference type="EMBL" id="SFS44638.1"/>
    </source>
</evidence>
<dbReference type="Proteomes" id="UP000199199">
    <property type="component" value="Unassembled WGS sequence"/>
</dbReference>
<reference evidence="3" key="1">
    <citation type="submission" date="2016-10" db="EMBL/GenBank/DDBJ databases">
        <authorList>
            <person name="Varghese N."/>
            <person name="Submissions S."/>
        </authorList>
    </citation>
    <scope>NUCLEOTIDE SEQUENCE [LARGE SCALE GENOMIC DNA]</scope>
    <source>
        <strain evidence="3">DSM 22427</strain>
    </source>
</reference>
<dbReference type="AlphaFoldDB" id="A0A1I6PX13"/>
<protein>
    <submittedName>
        <fullName evidence="2">Uncharacterized protein</fullName>
    </submittedName>
</protein>
<organism evidence="2 3">
    <name type="scientific">Halostagnicola kamekurae</name>
    <dbReference type="NCBI Taxonomy" id="619731"/>
    <lineage>
        <taxon>Archaea</taxon>
        <taxon>Methanobacteriati</taxon>
        <taxon>Methanobacteriota</taxon>
        <taxon>Stenosarchaea group</taxon>
        <taxon>Halobacteria</taxon>
        <taxon>Halobacteriales</taxon>
        <taxon>Natrialbaceae</taxon>
        <taxon>Halostagnicola</taxon>
    </lineage>
</organism>
<dbReference type="RefSeq" id="WP_139231131.1">
    <property type="nucleotide sequence ID" value="NZ_FOZS01000001.1"/>
</dbReference>
<keyword evidence="1" id="KW-1133">Transmembrane helix</keyword>
<feature type="transmembrane region" description="Helical" evidence="1">
    <location>
        <begin position="5"/>
        <end position="24"/>
    </location>
</feature>
<feature type="transmembrane region" description="Helical" evidence="1">
    <location>
        <begin position="44"/>
        <end position="66"/>
    </location>
</feature>
<name>A0A1I6PX13_9EURY</name>